<dbReference type="InterPro" id="IPR011043">
    <property type="entry name" value="Gal_Oxase/kelch_b-propeller"/>
</dbReference>
<dbReference type="Pfam" id="PF00646">
    <property type="entry name" value="F-box"/>
    <property type="match status" value="1"/>
</dbReference>
<dbReference type="InterPro" id="IPR050796">
    <property type="entry name" value="SCF_F-box_component"/>
</dbReference>
<evidence type="ECO:0000313" key="2">
    <source>
        <dbReference type="Proteomes" id="UP000813463"/>
    </source>
</evidence>
<dbReference type="AlphaFoldDB" id="A0A9R0J766"/>
<accession>A0A9R0J766</accession>
<keyword evidence="2" id="KW-1185">Reference proteome</keyword>
<dbReference type="NCBIfam" id="TIGR01640">
    <property type="entry name" value="F_box_assoc_1"/>
    <property type="match status" value="1"/>
</dbReference>
<dbReference type="SUPFAM" id="SSF81383">
    <property type="entry name" value="F-box domain"/>
    <property type="match status" value="1"/>
</dbReference>
<dbReference type="InterPro" id="IPR006527">
    <property type="entry name" value="F-box-assoc_dom_typ1"/>
</dbReference>
<protein>
    <submittedName>
        <fullName evidence="3">F-box/kelch-repeat protein At3g06240-like</fullName>
    </submittedName>
</protein>
<dbReference type="SUPFAM" id="SSF50965">
    <property type="entry name" value="Galactose oxidase, central domain"/>
    <property type="match status" value="1"/>
</dbReference>
<evidence type="ECO:0000259" key="1">
    <source>
        <dbReference type="PROSITE" id="PS50181"/>
    </source>
</evidence>
<dbReference type="Proteomes" id="UP000813463">
    <property type="component" value="Chromosome 1"/>
</dbReference>
<dbReference type="PROSITE" id="PS50181">
    <property type="entry name" value="FBOX"/>
    <property type="match status" value="1"/>
</dbReference>
<dbReference type="InterPro" id="IPR001810">
    <property type="entry name" value="F-box_dom"/>
</dbReference>
<evidence type="ECO:0000313" key="3">
    <source>
        <dbReference type="RefSeq" id="XP_021861184.2"/>
    </source>
</evidence>
<dbReference type="GeneID" id="110800197"/>
<organism evidence="2 3">
    <name type="scientific">Spinacia oleracea</name>
    <name type="common">Spinach</name>
    <dbReference type="NCBI Taxonomy" id="3562"/>
    <lineage>
        <taxon>Eukaryota</taxon>
        <taxon>Viridiplantae</taxon>
        <taxon>Streptophyta</taxon>
        <taxon>Embryophyta</taxon>
        <taxon>Tracheophyta</taxon>
        <taxon>Spermatophyta</taxon>
        <taxon>Magnoliopsida</taxon>
        <taxon>eudicotyledons</taxon>
        <taxon>Gunneridae</taxon>
        <taxon>Pentapetalae</taxon>
        <taxon>Caryophyllales</taxon>
        <taxon>Chenopodiaceae</taxon>
        <taxon>Chenopodioideae</taxon>
        <taxon>Anserineae</taxon>
        <taxon>Spinacia</taxon>
    </lineage>
</organism>
<dbReference type="PANTHER" id="PTHR31672:SF13">
    <property type="entry name" value="F-BOX PROTEIN CPR30-LIKE"/>
    <property type="match status" value="1"/>
</dbReference>
<dbReference type="CDD" id="cd22157">
    <property type="entry name" value="F-box_AtFBW1-like"/>
    <property type="match status" value="1"/>
</dbReference>
<proteinExistence type="predicted"/>
<dbReference type="PANTHER" id="PTHR31672">
    <property type="entry name" value="BNACNNG10540D PROTEIN"/>
    <property type="match status" value="1"/>
</dbReference>
<dbReference type="InterPro" id="IPR017451">
    <property type="entry name" value="F-box-assoc_interact_dom"/>
</dbReference>
<dbReference type="Pfam" id="PF07734">
    <property type="entry name" value="FBA_1"/>
    <property type="match status" value="1"/>
</dbReference>
<feature type="domain" description="F-box" evidence="1">
    <location>
        <begin position="1"/>
        <end position="42"/>
    </location>
</feature>
<dbReference type="Gene3D" id="1.20.1280.50">
    <property type="match status" value="1"/>
</dbReference>
<name>A0A9R0J766_SPIOL</name>
<sequence length="359" mass="40901">MFPEEIVVDILLRLPAKSIGRFRCVSKPWKSLLSEPQFIKAHLNRIKQHPTTEESIICRHFYALYSTRLNNAHHLFDEIKGFATKLNLDGHCFDLFDFQFASCDGLILVRDVEIKLLLINPTTREVKPLPEIDPLLSPVIFGIGYDSVNDDYKVVIAGISDEGLIFFIYSVKNGSWKRVEKNVPFDHNASFFSTGVFVNGYIHWVAYKKDVSIIAAFNVAEEKFCELPLPSIADIKKYSIDDYDPEKGELVFHILVELGGCLSGFPYRIPTNVWMMKEYGVQESWTFIPINDSDSGFRPLSLLGKEQMVMLMNDEKLVMYNLEKGTFKDITVQGIPSDFSVGMSFIETLVSPHCNNEAM</sequence>
<reference evidence="3" key="2">
    <citation type="submission" date="2025-08" db="UniProtKB">
        <authorList>
            <consortium name="RefSeq"/>
        </authorList>
    </citation>
    <scope>IDENTIFICATION</scope>
    <source>
        <tissue evidence="3">Leaf</tissue>
    </source>
</reference>
<reference evidence="2" key="1">
    <citation type="journal article" date="2021" name="Nat. Commun.">
        <title>Genomic analyses provide insights into spinach domestication and the genetic basis of agronomic traits.</title>
        <authorList>
            <person name="Cai X."/>
            <person name="Sun X."/>
            <person name="Xu C."/>
            <person name="Sun H."/>
            <person name="Wang X."/>
            <person name="Ge C."/>
            <person name="Zhang Z."/>
            <person name="Wang Q."/>
            <person name="Fei Z."/>
            <person name="Jiao C."/>
            <person name="Wang Q."/>
        </authorList>
    </citation>
    <scope>NUCLEOTIDE SEQUENCE [LARGE SCALE GENOMIC DNA]</scope>
    <source>
        <strain evidence="2">cv. Varoflay</strain>
    </source>
</reference>
<gene>
    <name evidence="3" type="primary">LOC110800197</name>
</gene>
<dbReference type="KEGG" id="soe:110800197"/>
<dbReference type="RefSeq" id="XP_021861184.2">
    <property type="nucleotide sequence ID" value="XM_022005492.2"/>
</dbReference>
<dbReference type="InterPro" id="IPR036047">
    <property type="entry name" value="F-box-like_dom_sf"/>
</dbReference>
<dbReference type="SMART" id="SM00256">
    <property type="entry name" value="FBOX"/>
    <property type="match status" value="1"/>
</dbReference>